<sequence>MLFAVIIWLYLLTLLKRTKLSAYYFWLGSVGLFIILASISNICFAQVMPKFIAEILKYISYILKNFSVNISQSSILINIGSNNYAELFINYECSGMLETIAFISMLTFFPIYENGEKLIIGFLGFIWILIANIVRLLITITILDYYGINALFIAHSIIGRVIFYVVVILLYYQVFTKPQIIRGWSKSF</sequence>
<keyword evidence="2" id="KW-1003">Cell membrane</keyword>
<evidence type="ECO:0000256" key="1">
    <source>
        <dbReference type="ARBA" id="ARBA00004651"/>
    </source>
</evidence>
<dbReference type="Proteomes" id="UP001212401">
    <property type="component" value="Unassembled WGS sequence"/>
</dbReference>
<evidence type="ECO:0000256" key="3">
    <source>
        <dbReference type="ARBA" id="ARBA00022670"/>
    </source>
</evidence>
<keyword evidence="4 8" id="KW-0812">Transmembrane</keyword>
<dbReference type="AlphaFoldDB" id="A0AAW5WTX3"/>
<dbReference type="GO" id="GO:0006508">
    <property type="term" value="P:proteolysis"/>
    <property type="evidence" value="ECO:0007669"/>
    <property type="project" value="UniProtKB-KW"/>
</dbReference>
<dbReference type="InterPro" id="IPR017541">
    <property type="entry name" value="Exosort-XrtG"/>
</dbReference>
<dbReference type="InterPro" id="IPR019127">
    <property type="entry name" value="Exosortase"/>
</dbReference>
<keyword evidence="5" id="KW-0378">Hydrolase</keyword>
<protein>
    <submittedName>
        <fullName evidence="9">Exosortase family protein XrtG</fullName>
    </submittedName>
</protein>
<keyword evidence="7 8" id="KW-0472">Membrane</keyword>
<keyword evidence="3" id="KW-0645">Protease</keyword>
<evidence type="ECO:0000256" key="4">
    <source>
        <dbReference type="ARBA" id="ARBA00022692"/>
    </source>
</evidence>
<evidence type="ECO:0000256" key="2">
    <source>
        <dbReference type="ARBA" id="ARBA00022475"/>
    </source>
</evidence>
<accession>A0AAW5WTX3</accession>
<feature type="transmembrane region" description="Helical" evidence="8">
    <location>
        <begin position="150"/>
        <end position="172"/>
    </location>
</feature>
<dbReference type="InterPro" id="IPR026392">
    <property type="entry name" value="Exo/Archaeosortase_dom"/>
</dbReference>
<dbReference type="NCBIfam" id="TIGR03110">
    <property type="entry name" value="exosort_Gpos"/>
    <property type="match status" value="1"/>
</dbReference>
<dbReference type="GO" id="GO:0005886">
    <property type="term" value="C:plasma membrane"/>
    <property type="evidence" value="ECO:0007669"/>
    <property type="project" value="UniProtKB-SubCell"/>
</dbReference>
<comment type="caution">
    <text evidence="9">The sequence shown here is derived from an EMBL/GenBank/DDBJ whole genome shotgun (WGS) entry which is preliminary data.</text>
</comment>
<dbReference type="NCBIfam" id="TIGR04178">
    <property type="entry name" value="exo_archaeo"/>
    <property type="match status" value="1"/>
</dbReference>
<comment type="subcellular location">
    <subcellularLocation>
        <location evidence="1">Cell membrane</location>
        <topology evidence="1">Multi-pass membrane protein</topology>
    </subcellularLocation>
</comment>
<reference evidence="9" key="1">
    <citation type="submission" date="2022-01" db="EMBL/GenBank/DDBJ databases">
        <title>VMRC isolate genome collection.</title>
        <authorList>
            <person name="France M."/>
            <person name="Rutt L."/>
            <person name="Humphrys M."/>
            <person name="Ravel J."/>
        </authorList>
    </citation>
    <scope>NUCLEOTIDE SEQUENCE</scope>
    <source>
        <strain evidence="9">C0048A1</strain>
    </source>
</reference>
<evidence type="ECO:0000313" key="10">
    <source>
        <dbReference type="Proteomes" id="UP001212401"/>
    </source>
</evidence>
<dbReference type="EMBL" id="JAKHPH010000012">
    <property type="protein sequence ID" value="MCZ3667757.1"/>
    <property type="molecule type" value="Genomic_DNA"/>
</dbReference>
<dbReference type="GO" id="GO:0008233">
    <property type="term" value="F:peptidase activity"/>
    <property type="evidence" value="ECO:0007669"/>
    <property type="project" value="UniProtKB-KW"/>
</dbReference>
<evidence type="ECO:0000256" key="5">
    <source>
        <dbReference type="ARBA" id="ARBA00022801"/>
    </source>
</evidence>
<proteinExistence type="predicted"/>
<organism evidence="9 10">
    <name type="scientific">Limosilactobacillus vaginalis</name>
    <dbReference type="NCBI Taxonomy" id="1633"/>
    <lineage>
        <taxon>Bacteria</taxon>
        <taxon>Bacillati</taxon>
        <taxon>Bacillota</taxon>
        <taxon>Bacilli</taxon>
        <taxon>Lactobacillales</taxon>
        <taxon>Lactobacillaceae</taxon>
        <taxon>Limosilactobacillus</taxon>
    </lineage>
</organism>
<feature type="transmembrane region" description="Helical" evidence="8">
    <location>
        <begin position="27"/>
        <end position="47"/>
    </location>
</feature>
<evidence type="ECO:0000256" key="7">
    <source>
        <dbReference type="ARBA" id="ARBA00023136"/>
    </source>
</evidence>
<evidence type="ECO:0000256" key="8">
    <source>
        <dbReference type="SAM" id="Phobius"/>
    </source>
</evidence>
<keyword evidence="6 8" id="KW-1133">Transmembrane helix</keyword>
<evidence type="ECO:0000313" key="9">
    <source>
        <dbReference type="EMBL" id="MCZ3667757.1"/>
    </source>
</evidence>
<gene>
    <name evidence="9" type="primary">xrtG</name>
    <name evidence="9" type="ORF">L2724_05590</name>
</gene>
<evidence type="ECO:0000256" key="6">
    <source>
        <dbReference type="ARBA" id="ARBA00022989"/>
    </source>
</evidence>
<dbReference type="Pfam" id="PF09721">
    <property type="entry name" value="Exosortase_EpsH"/>
    <property type="match status" value="1"/>
</dbReference>
<feature type="transmembrane region" description="Helical" evidence="8">
    <location>
        <begin position="118"/>
        <end position="138"/>
    </location>
</feature>
<name>A0AAW5WTX3_9LACO</name>